<dbReference type="PROSITE" id="PS51186">
    <property type="entry name" value="GNAT"/>
    <property type="match status" value="1"/>
</dbReference>
<dbReference type="Gene3D" id="3.40.630.30">
    <property type="match status" value="1"/>
</dbReference>
<evidence type="ECO:0000259" key="1">
    <source>
        <dbReference type="PROSITE" id="PS51186"/>
    </source>
</evidence>
<name>A0A1T5DA59_9SPHN</name>
<dbReference type="Pfam" id="PF13508">
    <property type="entry name" value="Acetyltransf_7"/>
    <property type="match status" value="1"/>
</dbReference>
<dbReference type="AlphaFoldDB" id="A0A1T5DA59"/>
<proteinExistence type="predicted"/>
<organism evidence="2 3">
    <name type="scientific">Rhizorhabdus histidinilytica</name>
    <dbReference type="NCBI Taxonomy" id="439228"/>
    <lineage>
        <taxon>Bacteria</taxon>
        <taxon>Pseudomonadati</taxon>
        <taxon>Pseudomonadota</taxon>
        <taxon>Alphaproteobacteria</taxon>
        <taxon>Sphingomonadales</taxon>
        <taxon>Sphingomonadaceae</taxon>
        <taxon>Rhizorhabdus</taxon>
    </lineage>
</organism>
<feature type="domain" description="N-acetyltransferase" evidence="1">
    <location>
        <begin position="72"/>
        <end position="212"/>
    </location>
</feature>
<accession>A0A1T5DA59</accession>
<dbReference type="InterPro" id="IPR000182">
    <property type="entry name" value="GNAT_dom"/>
</dbReference>
<dbReference type="OrthoDB" id="4966223at2"/>
<reference evidence="3" key="1">
    <citation type="submission" date="2017-02" db="EMBL/GenBank/DDBJ databases">
        <authorList>
            <person name="Varghese N."/>
            <person name="Submissions S."/>
        </authorList>
    </citation>
    <scope>NUCLEOTIDE SEQUENCE [LARGE SCALE GENOMIC DNA]</scope>
    <source>
        <strain evidence="3">UM2</strain>
    </source>
</reference>
<dbReference type="CDD" id="cd04301">
    <property type="entry name" value="NAT_SF"/>
    <property type="match status" value="1"/>
</dbReference>
<sequence length="212" mass="22620">MDRIDAGLIAAWLAARSMARDLPAPVPDRGGWRVDTGLPSEARRHVFTAACPGLVELGATVAEPRVLLKLAATHAELAALLPPRWRLEPLAFVMTCAGGFGDGSEAELPGGYQLSVERDGDRAFARIVAPAGVLAASGHAAERDGVFIYDRIVTDAAHRRRGLGRALMLALQRTRRSPAARQVLTATADGRALYTSLGWQVHCPWSTAAIPE</sequence>
<dbReference type="EMBL" id="FUYM01000005">
    <property type="protein sequence ID" value="SKB68584.1"/>
    <property type="molecule type" value="Genomic_DNA"/>
</dbReference>
<gene>
    <name evidence="2" type="ORF">SAMN06295920_10536</name>
</gene>
<dbReference type="Proteomes" id="UP000189818">
    <property type="component" value="Unassembled WGS sequence"/>
</dbReference>
<keyword evidence="2" id="KW-0808">Transferase</keyword>
<dbReference type="SUPFAM" id="SSF55729">
    <property type="entry name" value="Acyl-CoA N-acyltransferases (Nat)"/>
    <property type="match status" value="1"/>
</dbReference>
<evidence type="ECO:0000313" key="2">
    <source>
        <dbReference type="EMBL" id="SKB68584.1"/>
    </source>
</evidence>
<dbReference type="InterPro" id="IPR016181">
    <property type="entry name" value="Acyl_CoA_acyltransferase"/>
</dbReference>
<dbReference type="GO" id="GO:0016747">
    <property type="term" value="F:acyltransferase activity, transferring groups other than amino-acyl groups"/>
    <property type="evidence" value="ECO:0007669"/>
    <property type="project" value="InterPro"/>
</dbReference>
<dbReference type="STRING" id="439228.SAMN06295920_10536"/>
<protein>
    <submittedName>
        <fullName evidence="2">Acetyltransferase (GNAT) family protein</fullName>
    </submittedName>
</protein>
<evidence type="ECO:0000313" key="3">
    <source>
        <dbReference type="Proteomes" id="UP000189818"/>
    </source>
</evidence>
<keyword evidence="3" id="KW-1185">Reference proteome</keyword>
<dbReference type="RefSeq" id="WP_079648433.1">
    <property type="nucleotide sequence ID" value="NZ_FUYM01000005.1"/>
</dbReference>